<dbReference type="Proteomes" id="UP000244677">
    <property type="component" value="Chromosome"/>
</dbReference>
<feature type="domain" description="Pseudouridine synthase I TruA alpha/beta" evidence="8">
    <location>
        <begin position="8"/>
        <end position="103"/>
    </location>
</feature>
<comment type="similarity">
    <text evidence="1 4 7">Belongs to the tRNA pseudouridine synthase TruA family.</text>
</comment>
<protein>
    <recommendedName>
        <fullName evidence="4">tRNA pseudouridine synthase A</fullName>
        <ecNumber evidence="4">5.4.99.12</ecNumber>
    </recommendedName>
    <alternativeName>
        <fullName evidence="4">tRNA pseudouridine(38-40) synthase</fullName>
    </alternativeName>
    <alternativeName>
        <fullName evidence="4">tRNA pseudouridylate synthase I</fullName>
    </alternativeName>
    <alternativeName>
        <fullName evidence="4">tRNA-uridine isomerase I</fullName>
    </alternativeName>
</protein>
<dbReference type="OrthoDB" id="9811823at2"/>
<name>A0A2S1LSM9_9FLAO</name>
<evidence type="ECO:0000256" key="7">
    <source>
        <dbReference type="RuleBase" id="RU003792"/>
    </source>
</evidence>
<dbReference type="FunFam" id="3.30.70.580:FF:000001">
    <property type="entry name" value="tRNA pseudouridine synthase A"/>
    <property type="match status" value="1"/>
</dbReference>
<dbReference type="InterPro" id="IPR020097">
    <property type="entry name" value="PsdUridine_synth_TruA_a/b_dom"/>
</dbReference>
<sequence>MRYFIRFAYNGKNYHGWQIQPNASSVQETLGKALTVLLGQSIEIMGAGRTDSGVHAREMYAHFDMEHPMEGDLWVHKLNNYLPKDIALFEIIPVHDSAHARFDATRRTYEYHMHTHKDVFENENSWYYHKTLDIDAMNAASQLLFQHTDFQCFSKVNTDVNTFNCTIFEAHWERQGNKMVFTISADRFLRNMVRAIVGTLVNVGLHKITLEDFNTIIERKNRNNAGFSVPAHGLYLTKIVYPYLN</sequence>
<dbReference type="PANTHER" id="PTHR11142:SF0">
    <property type="entry name" value="TRNA PSEUDOURIDINE SYNTHASE-LIKE 1"/>
    <property type="match status" value="1"/>
</dbReference>
<dbReference type="Gene3D" id="3.30.70.660">
    <property type="entry name" value="Pseudouridine synthase I, catalytic domain, C-terminal subdomain"/>
    <property type="match status" value="1"/>
</dbReference>
<feature type="active site" description="Nucleophile" evidence="4 5">
    <location>
        <position position="51"/>
    </location>
</feature>
<dbReference type="SUPFAM" id="SSF55120">
    <property type="entry name" value="Pseudouridine synthase"/>
    <property type="match status" value="1"/>
</dbReference>
<dbReference type="PANTHER" id="PTHR11142">
    <property type="entry name" value="PSEUDOURIDYLATE SYNTHASE"/>
    <property type="match status" value="1"/>
</dbReference>
<accession>A0A2S1LSM9</accession>
<evidence type="ECO:0000313" key="9">
    <source>
        <dbReference type="EMBL" id="AWG26646.1"/>
    </source>
</evidence>
<dbReference type="AlphaFoldDB" id="A0A2S1LSM9"/>
<feature type="binding site" evidence="4 6">
    <location>
        <position position="109"/>
    </location>
    <ligand>
        <name>substrate</name>
    </ligand>
</feature>
<evidence type="ECO:0000259" key="8">
    <source>
        <dbReference type="Pfam" id="PF01416"/>
    </source>
</evidence>
<dbReference type="GO" id="GO:0031119">
    <property type="term" value="P:tRNA pseudouridine synthesis"/>
    <property type="evidence" value="ECO:0007669"/>
    <property type="project" value="UniProtKB-UniRule"/>
</dbReference>
<comment type="caution">
    <text evidence="4">Lacks conserved residue(s) required for the propagation of feature annotation.</text>
</comment>
<dbReference type="InterPro" id="IPR020094">
    <property type="entry name" value="TruA/RsuA/RluB/E/F_N"/>
</dbReference>
<evidence type="ECO:0000256" key="5">
    <source>
        <dbReference type="PIRSR" id="PIRSR001430-1"/>
    </source>
</evidence>
<dbReference type="RefSeq" id="WP_108738155.1">
    <property type="nucleotide sequence ID" value="NZ_CP020919.1"/>
</dbReference>
<dbReference type="InterPro" id="IPR020095">
    <property type="entry name" value="PsdUridine_synth_TruA_C"/>
</dbReference>
<dbReference type="GO" id="GO:0003723">
    <property type="term" value="F:RNA binding"/>
    <property type="evidence" value="ECO:0007669"/>
    <property type="project" value="InterPro"/>
</dbReference>
<dbReference type="HAMAP" id="MF_00171">
    <property type="entry name" value="TruA"/>
    <property type="match status" value="1"/>
</dbReference>
<dbReference type="InterPro" id="IPR020103">
    <property type="entry name" value="PsdUridine_synth_cat_dom_sf"/>
</dbReference>
<evidence type="ECO:0000256" key="6">
    <source>
        <dbReference type="PIRSR" id="PIRSR001430-2"/>
    </source>
</evidence>
<organism evidence="9 10">
    <name type="scientific">Flavobacterium kingsejongi</name>
    <dbReference type="NCBI Taxonomy" id="1678728"/>
    <lineage>
        <taxon>Bacteria</taxon>
        <taxon>Pseudomonadati</taxon>
        <taxon>Bacteroidota</taxon>
        <taxon>Flavobacteriia</taxon>
        <taxon>Flavobacteriales</taxon>
        <taxon>Flavobacteriaceae</taxon>
        <taxon>Flavobacterium</taxon>
    </lineage>
</organism>
<keyword evidence="10" id="KW-1185">Reference proteome</keyword>
<dbReference type="PIRSF" id="PIRSF001430">
    <property type="entry name" value="tRNA_psdUrid_synth"/>
    <property type="match status" value="1"/>
</dbReference>
<dbReference type="NCBIfam" id="TIGR00071">
    <property type="entry name" value="hisT_truA"/>
    <property type="match status" value="1"/>
</dbReference>
<comment type="catalytic activity">
    <reaction evidence="4 7">
        <text>uridine(38/39/40) in tRNA = pseudouridine(38/39/40) in tRNA</text>
        <dbReference type="Rhea" id="RHEA:22376"/>
        <dbReference type="Rhea" id="RHEA-COMP:10085"/>
        <dbReference type="Rhea" id="RHEA-COMP:10087"/>
        <dbReference type="ChEBI" id="CHEBI:65314"/>
        <dbReference type="ChEBI" id="CHEBI:65315"/>
        <dbReference type="EC" id="5.4.99.12"/>
    </reaction>
</comment>
<dbReference type="Pfam" id="PF01416">
    <property type="entry name" value="PseudoU_synth_1"/>
    <property type="match status" value="2"/>
</dbReference>
<evidence type="ECO:0000256" key="3">
    <source>
        <dbReference type="ARBA" id="ARBA00023235"/>
    </source>
</evidence>
<evidence type="ECO:0000256" key="1">
    <source>
        <dbReference type="ARBA" id="ARBA00009375"/>
    </source>
</evidence>
<dbReference type="GO" id="GO:0160147">
    <property type="term" value="F:tRNA pseudouridine(38-40) synthase activity"/>
    <property type="evidence" value="ECO:0007669"/>
    <property type="project" value="UniProtKB-EC"/>
</dbReference>
<dbReference type="KEGG" id="fki:FK004_16140"/>
<gene>
    <name evidence="4" type="primary">truA</name>
    <name evidence="9" type="ORF">FK004_16140</name>
</gene>
<reference evidence="9 10" key="1">
    <citation type="submission" date="2017-04" db="EMBL/GenBank/DDBJ databases">
        <title>Complete genome sequence of Flavobacterium kingsejong AJ004.</title>
        <authorList>
            <person name="Lee P.C."/>
        </authorList>
    </citation>
    <scope>NUCLEOTIDE SEQUENCE [LARGE SCALE GENOMIC DNA]</scope>
    <source>
        <strain evidence="9 10">AJ004</strain>
    </source>
</reference>
<feature type="domain" description="Pseudouridine synthase I TruA alpha/beta" evidence="8">
    <location>
        <begin position="147"/>
        <end position="242"/>
    </location>
</feature>
<dbReference type="EC" id="5.4.99.12" evidence="4"/>
<keyword evidence="3 4" id="KW-0413">Isomerase</keyword>
<comment type="function">
    <text evidence="4">Formation of pseudouridine at positions 38, 39 and 40 in the anticodon stem and loop of transfer RNAs.</text>
</comment>
<proteinExistence type="inferred from homology"/>
<evidence type="ECO:0000313" key="10">
    <source>
        <dbReference type="Proteomes" id="UP000244677"/>
    </source>
</evidence>
<keyword evidence="2 4" id="KW-0819">tRNA processing</keyword>
<dbReference type="InterPro" id="IPR001406">
    <property type="entry name" value="PsdUridine_synth_TruA"/>
</dbReference>
<dbReference type="CDD" id="cd02570">
    <property type="entry name" value="PseudoU_synth_EcTruA"/>
    <property type="match status" value="1"/>
</dbReference>
<comment type="subunit">
    <text evidence="4">Homodimer.</text>
</comment>
<evidence type="ECO:0000256" key="4">
    <source>
        <dbReference type="HAMAP-Rule" id="MF_00171"/>
    </source>
</evidence>
<dbReference type="EMBL" id="CP020919">
    <property type="protein sequence ID" value="AWG26646.1"/>
    <property type="molecule type" value="Genomic_DNA"/>
</dbReference>
<dbReference type="Gene3D" id="3.30.70.580">
    <property type="entry name" value="Pseudouridine synthase I, catalytic domain, N-terminal subdomain"/>
    <property type="match status" value="1"/>
</dbReference>
<evidence type="ECO:0000256" key="2">
    <source>
        <dbReference type="ARBA" id="ARBA00022694"/>
    </source>
</evidence>